<dbReference type="OrthoDB" id="5279542at2759"/>
<evidence type="ECO:0000313" key="2">
    <source>
        <dbReference type="EMBL" id="PFH59712.1"/>
    </source>
</evidence>
<dbReference type="AlphaFoldDB" id="A0A2A9PFL7"/>
<dbReference type="EMBL" id="LAZP02000179">
    <property type="protein sequence ID" value="PFH59712.1"/>
    <property type="molecule type" value="Genomic_DNA"/>
</dbReference>
<reference evidence="2 3" key="2">
    <citation type="journal article" date="2017" name="Sci. Rep.">
        <title>Ant-infecting Ophiocordyceps genomes reveal a high diversity of potential behavioral manipulation genes and a possible major role for enterotoxins.</title>
        <authorList>
            <person name="de Bekker C."/>
            <person name="Ohm R.A."/>
            <person name="Evans H.C."/>
            <person name="Brachmann A."/>
            <person name="Hughes D.P."/>
        </authorList>
    </citation>
    <scope>NUCLEOTIDE SEQUENCE [LARGE SCALE GENOMIC DNA]</scope>
    <source>
        <strain evidence="2 3">SC16a</strain>
    </source>
</reference>
<proteinExistence type="predicted"/>
<evidence type="ECO:0000256" key="1">
    <source>
        <dbReference type="SAM" id="MobiDB-lite"/>
    </source>
</evidence>
<name>A0A2A9PFL7_OPHUN</name>
<accession>A0A2A9PFL7</accession>
<dbReference type="Proteomes" id="UP000037136">
    <property type="component" value="Unassembled WGS sequence"/>
</dbReference>
<sequence length="144" mass="16050">MRAMTSNLHCTHLLFLAHTRNARRTRHAPAIAHSNKTPHQGRDETGPSEASTSHSSVAAPYPDYIADGGELERRRLGEAQPQLVPAEMIRDRSKQFLRGRARGSRVRELEEAGGVVGRRNGSPFSVPENVVRYCRRVLETSLIT</sequence>
<evidence type="ECO:0000313" key="3">
    <source>
        <dbReference type="Proteomes" id="UP000037136"/>
    </source>
</evidence>
<feature type="region of interest" description="Disordered" evidence="1">
    <location>
        <begin position="29"/>
        <end position="64"/>
    </location>
</feature>
<gene>
    <name evidence="2" type="ORF">XA68_11975</name>
</gene>
<comment type="caution">
    <text evidence="2">The sequence shown here is derived from an EMBL/GenBank/DDBJ whole genome shotgun (WGS) entry which is preliminary data.</text>
</comment>
<keyword evidence="3" id="KW-1185">Reference proteome</keyword>
<reference evidence="2 3" key="1">
    <citation type="journal article" date="2015" name="BMC Genomics">
        <title>Gene expression during zombie ant biting behavior reflects the complexity underlying fungal parasitic behavioral manipulation.</title>
        <authorList>
            <person name="de Bekker C."/>
            <person name="Ohm R.A."/>
            <person name="Loreto R.G."/>
            <person name="Sebastian A."/>
            <person name="Albert I."/>
            <person name="Merrow M."/>
            <person name="Brachmann A."/>
            <person name="Hughes D.P."/>
        </authorList>
    </citation>
    <scope>NUCLEOTIDE SEQUENCE [LARGE SCALE GENOMIC DNA]</scope>
    <source>
        <strain evidence="2 3">SC16a</strain>
    </source>
</reference>
<organism evidence="2 3">
    <name type="scientific">Ophiocordyceps unilateralis</name>
    <name type="common">Zombie-ant fungus</name>
    <name type="synonym">Torrubia unilateralis</name>
    <dbReference type="NCBI Taxonomy" id="268505"/>
    <lineage>
        <taxon>Eukaryota</taxon>
        <taxon>Fungi</taxon>
        <taxon>Dikarya</taxon>
        <taxon>Ascomycota</taxon>
        <taxon>Pezizomycotina</taxon>
        <taxon>Sordariomycetes</taxon>
        <taxon>Hypocreomycetidae</taxon>
        <taxon>Hypocreales</taxon>
        <taxon>Ophiocordycipitaceae</taxon>
        <taxon>Ophiocordyceps</taxon>
    </lineage>
</organism>
<protein>
    <submittedName>
        <fullName evidence="2">Uncharacterized protein</fullName>
    </submittedName>
</protein>